<dbReference type="PANTHER" id="PTHR11178">
    <property type="entry name" value="IRON-SULFUR CLUSTER SCAFFOLD PROTEIN NFU-RELATED"/>
    <property type="match status" value="1"/>
</dbReference>
<protein>
    <submittedName>
        <fullName evidence="4">Fe-S cluster biogenesis protein NfuA, 4Fe-4S-binding domain</fullName>
    </submittedName>
</protein>
<dbReference type="EMBL" id="FPBT01000003">
    <property type="protein sequence ID" value="SFU39528.1"/>
    <property type="molecule type" value="Genomic_DNA"/>
</dbReference>
<feature type="domain" description="NIF system FeS cluster assembly NifU C-terminal" evidence="3">
    <location>
        <begin position="10"/>
        <end position="76"/>
    </location>
</feature>
<dbReference type="Pfam" id="PF01106">
    <property type="entry name" value="NifU"/>
    <property type="match status" value="1"/>
</dbReference>
<dbReference type="AlphaFoldDB" id="A0A1I7FTP5"/>
<reference evidence="4 5" key="1">
    <citation type="submission" date="2016-10" db="EMBL/GenBank/DDBJ databases">
        <authorList>
            <person name="de Groot N.N."/>
        </authorList>
    </citation>
    <scope>NUCLEOTIDE SEQUENCE [LARGE SCALE GENOMIC DNA]</scope>
    <source>
        <strain evidence="4 5">KHGC13</strain>
    </source>
</reference>
<dbReference type="GO" id="GO:0005506">
    <property type="term" value="F:iron ion binding"/>
    <property type="evidence" value="ECO:0007669"/>
    <property type="project" value="InterPro"/>
</dbReference>
<dbReference type="GeneID" id="78354222"/>
<name>A0A1I7FTP5_9FIRM</name>
<organism evidence="4 5">
    <name type="scientific">Eubacterium pyruvativorans</name>
    <dbReference type="NCBI Taxonomy" id="155865"/>
    <lineage>
        <taxon>Bacteria</taxon>
        <taxon>Bacillati</taxon>
        <taxon>Bacillota</taxon>
        <taxon>Clostridia</taxon>
        <taxon>Eubacteriales</taxon>
        <taxon>Eubacteriaceae</taxon>
        <taxon>Eubacterium</taxon>
    </lineage>
</organism>
<dbReference type="SUPFAM" id="SSF117916">
    <property type="entry name" value="Fe-S cluster assembly (FSCA) domain-like"/>
    <property type="match status" value="1"/>
</dbReference>
<comment type="function">
    <text evidence="2">May be involved in the formation or repair of [Fe-S] clusters present in iron-sulfur proteins.</text>
</comment>
<dbReference type="Proteomes" id="UP000198817">
    <property type="component" value="Unassembled WGS sequence"/>
</dbReference>
<dbReference type="InterPro" id="IPR001075">
    <property type="entry name" value="NIF_FeS_clus_asmbl_NifU_C"/>
</dbReference>
<comment type="similarity">
    <text evidence="1">Belongs to the NifU family.</text>
</comment>
<dbReference type="InterPro" id="IPR034904">
    <property type="entry name" value="FSCA_dom_sf"/>
</dbReference>
<dbReference type="STRING" id="155865.SAMN05216515_1278"/>
<accession>A0A1I7FTP5</accession>
<dbReference type="GO" id="GO:0016226">
    <property type="term" value="P:iron-sulfur cluster assembly"/>
    <property type="evidence" value="ECO:0007669"/>
    <property type="project" value="InterPro"/>
</dbReference>
<evidence type="ECO:0000256" key="1">
    <source>
        <dbReference type="ARBA" id="ARBA00006420"/>
    </source>
</evidence>
<dbReference type="GO" id="GO:0051536">
    <property type="term" value="F:iron-sulfur cluster binding"/>
    <property type="evidence" value="ECO:0007669"/>
    <property type="project" value="InterPro"/>
</dbReference>
<keyword evidence="5" id="KW-1185">Reference proteome</keyword>
<evidence type="ECO:0000256" key="2">
    <source>
        <dbReference type="ARBA" id="ARBA00049958"/>
    </source>
</evidence>
<sequence length="79" mass="8584">MAEKVSREKVEAALGEIRKVLQRDGGDLELVDITEDNQVQVKLQGHCVGCPGAQMTLNMVVQQILQEAVPEVTGVVNVQ</sequence>
<gene>
    <name evidence="4" type="ORF">SAMN05216508_103145</name>
</gene>
<dbReference type="OrthoDB" id="9796965at2"/>
<evidence type="ECO:0000259" key="3">
    <source>
        <dbReference type="Pfam" id="PF01106"/>
    </source>
</evidence>
<proteinExistence type="inferred from homology"/>
<dbReference type="RefSeq" id="WP_090162690.1">
    <property type="nucleotide sequence ID" value="NZ_CACVNK010000002.1"/>
</dbReference>
<dbReference type="Gene3D" id="3.30.300.130">
    <property type="entry name" value="Fe-S cluster assembly (FSCA)"/>
    <property type="match status" value="1"/>
</dbReference>
<dbReference type="PANTHER" id="PTHR11178:SF25">
    <property type="entry name" value="NIFU-LIKE PROTEIN 3, CHLOROPLASTIC"/>
    <property type="match status" value="1"/>
</dbReference>
<evidence type="ECO:0000313" key="5">
    <source>
        <dbReference type="Proteomes" id="UP000198817"/>
    </source>
</evidence>
<evidence type="ECO:0000313" key="4">
    <source>
        <dbReference type="EMBL" id="SFU39528.1"/>
    </source>
</evidence>